<dbReference type="AlphaFoldDB" id="A0AAV0X603"/>
<feature type="transmembrane region" description="Helical" evidence="1">
    <location>
        <begin position="39"/>
        <end position="60"/>
    </location>
</feature>
<dbReference type="Proteomes" id="UP001160148">
    <property type="component" value="Unassembled WGS sequence"/>
</dbReference>
<proteinExistence type="predicted"/>
<keyword evidence="3" id="KW-1185">Reference proteome</keyword>
<evidence type="ECO:0000256" key="1">
    <source>
        <dbReference type="SAM" id="Phobius"/>
    </source>
</evidence>
<evidence type="ECO:0000313" key="2">
    <source>
        <dbReference type="EMBL" id="CAI6363794.1"/>
    </source>
</evidence>
<organism evidence="2 3">
    <name type="scientific">Macrosiphum euphorbiae</name>
    <name type="common">potato aphid</name>
    <dbReference type="NCBI Taxonomy" id="13131"/>
    <lineage>
        <taxon>Eukaryota</taxon>
        <taxon>Metazoa</taxon>
        <taxon>Ecdysozoa</taxon>
        <taxon>Arthropoda</taxon>
        <taxon>Hexapoda</taxon>
        <taxon>Insecta</taxon>
        <taxon>Pterygota</taxon>
        <taxon>Neoptera</taxon>
        <taxon>Paraneoptera</taxon>
        <taxon>Hemiptera</taxon>
        <taxon>Sternorrhyncha</taxon>
        <taxon>Aphidomorpha</taxon>
        <taxon>Aphidoidea</taxon>
        <taxon>Aphididae</taxon>
        <taxon>Macrosiphini</taxon>
        <taxon>Macrosiphum</taxon>
    </lineage>
</organism>
<comment type="caution">
    <text evidence="2">The sequence shown here is derived from an EMBL/GenBank/DDBJ whole genome shotgun (WGS) entry which is preliminary data.</text>
</comment>
<keyword evidence="1" id="KW-1133">Transmembrane helix</keyword>
<protein>
    <submittedName>
        <fullName evidence="2">Uncharacterized protein</fullName>
    </submittedName>
</protein>
<accession>A0AAV0X603</accession>
<name>A0AAV0X603_9HEMI</name>
<feature type="transmembrane region" description="Helical" evidence="1">
    <location>
        <begin position="12"/>
        <end position="32"/>
    </location>
</feature>
<dbReference type="EMBL" id="CARXXK010000003">
    <property type="protein sequence ID" value="CAI6363794.1"/>
    <property type="molecule type" value="Genomic_DNA"/>
</dbReference>
<reference evidence="2 3" key="1">
    <citation type="submission" date="2023-01" db="EMBL/GenBank/DDBJ databases">
        <authorList>
            <person name="Whitehead M."/>
        </authorList>
    </citation>
    <scope>NUCLEOTIDE SEQUENCE [LARGE SCALE GENOMIC DNA]</scope>
</reference>
<keyword evidence="1" id="KW-0472">Membrane</keyword>
<keyword evidence="1" id="KW-0812">Transmembrane</keyword>
<evidence type="ECO:0000313" key="3">
    <source>
        <dbReference type="Proteomes" id="UP001160148"/>
    </source>
</evidence>
<gene>
    <name evidence="2" type="ORF">MEUPH1_LOCUS18691</name>
</gene>
<sequence length="98" mass="11217">MIFSLVDDLRSLIISLADSVSGFMISSFYIIIIRKDHGCILGMVNQWFPLAFCIAVAPLIPKRCYSSIDKSMLNTMPILWSIWSPFTTGMDYRWCIVM</sequence>